<dbReference type="PANTHER" id="PTHR11062:SF207">
    <property type="entry name" value="OS07G0188700 PROTEIN"/>
    <property type="match status" value="1"/>
</dbReference>
<dbReference type="GO" id="GO:0000139">
    <property type="term" value="C:Golgi membrane"/>
    <property type="evidence" value="ECO:0007669"/>
    <property type="project" value="UniProtKB-SubCell"/>
</dbReference>
<dbReference type="Proteomes" id="UP001188597">
    <property type="component" value="Unassembled WGS sequence"/>
</dbReference>
<reference evidence="7" key="1">
    <citation type="submission" date="2022-12" db="EMBL/GenBank/DDBJ databases">
        <title>Draft genome assemblies for two species of Escallonia (Escalloniales).</title>
        <authorList>
            <person name="Chanderbali A."/>
            <person name="Dervinis C."/>
            <person name="Anghel I."/>
            <person name="Soltis D."/>
            <person name="Soltis P."/>
            <person name="Zapata F."/>
        </authorList>
    </citation>
    <scope>NUCLEOTIDE SEQUENCE</scope>
    <source>
        <strain evidence="7">UCBG64.0493</strain>
        <tissue evidence="7">Leaf</tissue>
    </source>
</reference>
<organism evidence="7 8">
    <name type="scientific">Escallonia herrerae</name>
    <dbReference type="NCBI Taxonomy" id="1293975"/>
    <lineage>
        <taxon>Eukaryota</taxon>
        <taxon>Viridiplantae</taxon>
        <taxon>Streptophyta</taxon>
        <taxon>Embryophyta</taxon>
        <taxon>Tracheophyta</taxon>
        <taxon>Spermatophyta</taxon>
        <taxon>Magnoliopsida</taxon>
        <taxon>eudicotyledons</taxon>
        <taxon>Gunneridae</taxon>
        <taxon>Pentapetalae</taxon>
        <taxon>asterids</taxon>
        <taxon>campanulids</taxon>
        <taxon>Escalloniales</taxon>
        <taxon>Escalloniaceae</taxon>
        <taxon>Escallonia</taxon>
    </lineage>
</organism>
<gene>
    <name evidence="7" type="ORF">RJ639_047106</name>
</gene>
<name>A0AA88W7V6_9ASTE</name>
<sequence length="431" mass="49603">VMREEKTCPNAAKVSPPVNDTAVPMGAHKKYSSLTRIEADLARARATIQQSLGKNQAYDIDYILAGPVYRNPVKFQRSYMEMEKRFKVFVYGEGERPVFHDGPCKNIYSTEGIFINQIETSQFRTSDPEKAHVYFLPISVTRMVQFVYKKDSGDHWGPMKRAFSDYVNVIARKYTYWNHSLGFDHFMLSCHDWGPELSTSVPELYNNSIRALCNANSSEGFKPSRDVSIPEILLPSGTTSGLLGGPSASKRPILVFFAGGVHGPIRPKLLHYWQNKDKDVQIHQYLPKNISYYGMLRQSRYCICASGYEVASPRMVEALYTGCVPVLIKDNYVAPFSDVLNWKTFSVEISVKDVPNLKKILTAIPWQDYTEMQKRGRLVRQHFEVNLPPKRFDFFHMILHSIWLRRLNLGIHYRRLEYSNNDNYSSLPLKQ</sequence>
<dbReference type="GO" id="GO:0016757">
    <property type="term" value="F:glycosyltransferase activity"/>
    <property type="evidence" value="ECO:0007669"/>
    <property type="project" value="UniProtKB-KW"/>
</dbReference>
<keyword evidence="3" id="KW-0808">Transferase</keyword>
<dbReference type="InterPro" id="IPR040911">
    <property type="entry name" value="Exostosin_GT47"/>
</dbReference>
<comment type="subcellular location">
    <subcellularLocation>
        <location evidence="1">Golgi apparatus membrane</location>
        <topology evidence="1">Single-pass type II membrane protein</topology>
    </subcellularLocation>
</comment>
<keyword evidence="4" id="KW-0735">Signal-anchor</keyword>
<accession>A0AA88W7V6</accession>
<evidence type="ECO:0000313" key="8">
    <source>
        <dbReference type="Proteomes" id="UP001188597"/>
    </source>
</evidence>
<dbReference type="PANTHER" id="PTHR11062">
    <property type="entry name" value="EXOSTOSIN HEPARAN SULFATE GLYCOSYLTRANSFERASE -RELATED"/>
    <property type="match status" value="1"/>
</dbReference>
<keyword evidence="4" id="KW-0812">Transmembrane</keyword>
<dbReference type="EMBL" id="JAVXUP010000748">
    <property type="protein sequence ID" value="KAK3021682.1"/>
    <property type="molecule type" value="Genomic_DNA"/>
</dbReference>
<keyword evidence="3" id="KW-0328">Glycosyltransferase</keyword>
<evidence type="ECO:0000256" key="1">
    <source>
        <dbReference type="ARBA" id="ARBA00004323"/>
    </source>
</evidence>
<proteinExistence type="inferred from homology"/>
<evidence type="ECO:0000256" key="2">
    <source>
        <dbReference type="ARBA" id="ARBA00010271"/>
    </source>
</evidence>
<evidence type="ECO:0000259" key="6">
    <source>
        <dbReference type="Pfam" id="PF03016"/>
    </source>
</evidence>
<dbReference type="Pfam" id="PF03016">
    <property type="entry name" value="Exostosin_GT47"/>
    <property type="match status" value="1"/>
</dbReference>
<feature type="non-terminal residue" evidence="7">
    <location>
        <position position="1"/>
    </location>
</feature>
<comment type="similarity">
    <text evidence="2">Belongs to the glycosyltransferase 47 family.</text>
</comment>
<comment type="caution">
    <text evidence="7">The sequence shown here is derived from an EMBL/GenBank/DDBJ whole genome shotgun (WGS) entry which is preliminary data.</text>
</comment>
<keyword evidence="5" id="KW-0333">Golgi apparatus</keyword>
<evidence type="ECO:0000256" key="3">
    <source>
        <dbReference type="ARBA" id="ARBA00022676"/>
    </source>
</evidence>
<evidence type="ECO:0000256" key="4">
    <source>
        <dbReference type="ARBA" id="ARBA00022968"/>
    </source>
</evidence>
<keyword evidence="8" id="KW-1185">Reference proteome</keyword>
<dbReference type="InterPro" id="IPR004263">
    <property type="entry name" value="Exostosin"/>
</dbReference>
<protein>
    <recommendedName>
        <fullName evidence="6">Exostosin GT47 domain-containing protein</fullName>
    </recommendedName>
</protein>
<dbReference type="AlphaFoldDB" id="A0AA88W7V6"/>
<evidence type="ECO:0000313" key="7">
    <source>
        <dbReference type="EMBL" id="KAK3021682.1"/>
    </source>
</evidence>
<evidence type="ECO:0000256" key="5">
    <source>
        <dbReference type="ARBA" id="ARBA00023034"/>
    </source>
</evidence>
<feature type="domain" description="Exostosin GT47" evidence="6">
    <location>
        <begin position="82"/>
        <end position="363"/>
    </location>
</feature>